<dbReference type="PANTHER" id="PTHR43316:SF8">
    <property type="entry name" value="HAD FAMILY HYDROLASE"/>
    <property type="match status" value="1"/>
</dbReference>
<dbReference type="GO" id="GO:0016787">
    <property type="term" value="F:hydrolase activity"/>
    <property type="evidence" value="ECO:0007669"/>
    <property type="project" value="UniProtKB-KW"/>
</dbReference>
<organism evidence="2 3">
    <name type="scientific">Dysgonomonas hofstadii</name>
    <dbReference type="NCBI Taxonomy" id="637886"/>
    <lineage>
        <taxon>Bacteria</taxon>
        <taxon>Pseudomonadati</taxon>
        <taxon>Bacteroidota</taxon>
        <taxon>Bacteroidia</taxon>
        <taxon>Bacteroidales</taxon>
        <taxon>Dysgonomonadaceae</taxon>
        <taxon>Dysgonomonas</taxon>
    </lineage>
</organism>
<keyword evidence="1 2" id="KW-0378">Hydrolase</keyword>
<proteinExistence type="predicted"/>
<dbReference type="Gene3D" id="1.10.150.240">
    <property type="entry name" value="Putative phosphatase, domain 2"/>
    <property type="match status" value="1"/>
</dbReference>
<dbReference type="InterPro" id="IPR023214">
    <property type="entry name" value="HAD_sf"/>
</dbReference>
<protein>
    <submittedName>
        <fullName evidence="2">Putative hydrolase of the HAD superfamily</fullName>
    </submittedName>
</protein>
<dbReference type="InterPro" id="IPR051540">
    <property type="entry name" value="S-2-haloacid_dehalogenase"/>
</dbReference>
<dbReference type="RefSeq" id="WP_183306092.1">
    <property type="nucleotide sequence ID" value="NZ_JACIEP010000003.1"/>
</dbReference>
<sequence>MNNIKIVAFDADDTLWDNEPLFQNIEKELCGLLSQYGDDKTISSALFDIEMANMRVYGYGAKAFTLSMIETAIKVSNGNIPIETISKIIEKGKYLLNMPIQLLDGVKDILSLLQNRYKLIVATKGDLLDQQRKLDRSGIAEYFDHVEIMSDKTDKEYTKLVSALNVAPENILMVGNSLKSDIIPALSIGMYAAYVPYHTMWQHEVVDNNISSKHFYKVDNIRELGHYLVR</sequence>
<name>A0A840CGN3_9BACT</name>
<evidence type="ECO:0000256" key="1">
    <source>
        <dbReference type="ARBA" id="ARBA00022801"/>
    </source>
</evidence>
<dbReference type="InterPro" id="IPR023198">
    <property type="entry name" value="PGP-like_dom2"/>
</dbReference>
<dbReference type="Proteomes" id="UP000555103">
    <property type="component" value="Unassembled WGS sequence"/>
</dbReference>
<dbReference type="AlphaFoldDB" id="A0A840CGN3"/>
<comment type="caution">
    <text evidence="2">The sequence shown here is derived from an EMBL/GenBank/DDBJ whole genome shotgun (WGS) entry which is preliminary data.</text>
</comment>
<dbReference type="SFLD" id="SFLDG01129">
    <property type="entry name" value="C1.5:_HAD__Beta-PGM__Phosphata"/>
    <property type="match status" value="1"/>
</dbReference>
<dbReference type="Gene3D" id="3.40.50.1000">
    <property type="entry name" value="HAD superfamily/HAD-like"/>
    <property type="match status" value="1"/>
</dbReference>
<evidence type="ECO:0000313" key="2">
    <source>
        <dbReference type="EMBL" id="MBB4035147.1"/>
    </source>
</evidence>
<dbReference type="SFLD" id="SFLDS00003">
    <property type="entry name" value="Haloacid_Dehalogenase"/>
    <property type="match status" value="1"/>
</dbReference>
<dbReference type="InterPro" id="IPR036412">
    <property type="entry name" value="HAD-like_sf"/>
</dbReference>
<gene>
    <name evidence="2" type="ORF">GGR21_001036</name>
</gene>
<reference evidence="2 3" key="1">
    <citation type="submission" date="2020-08" db="EMBL/GenBank/DDBJ databases">
        <title>Genomic Encyclopedia of Type Strains, Phase IV (KMG-IV): sequencing the most valuable type-strain genomes for metagenomic binning, comparative biology and taxonomic classification.</title>
        <authorList>
            <person name="Goeker M."/>
        </authorList>
    </citation>
    <scope>NUCLEOTIDE SEQUENCE [LARGE SCALE GENOMIC DNA]</scope>
    <source>
        <strain evidence="2 3">DSM 104969</strain>
    </source>
</reference>
<accession>A0A840CGN3</accession>
<keyword evidence="3" id="KW-1185">Reference proteome</keyword>
<dbReference type="EMBL" id="JACIEP010000003">
    <property type="protein sequence ID" value="MBB4035147.1"/>
    <property type="molecule type" value="Genomic_DNA"/>
</dbReference>
<dbReference type="SUPFAM" id="SSF56784">
    <property type="entry name" value="HAD-like"/>
    <property type="match status" value="1"/>
</dbReference>
<evidence type="ECO:0000313" key="3">
    <source>
        <dbReference type="Proteomes" id="UP000555103"/>
    </source>
</evidence>
<dbReference type="PANTHER" id="PTHR43316">
    <property type="entry name" value="HYDROLASE, HALOACID DELAHOGENASE-RELATED"/>
    <property type="match status" value="1"/>
</dbReference>
<dbReference type="Pfam" id="PF00702">
    <property type="entry name" value="Hydrolase"/>
    <property type="match status" value="1"/>
</dbReference>